<dbReference type="Pfam" id="PF01022">
    <property type="entry name" value="HTH_5"/>
    <property type="match status" value="1"/>
</dbReference>
<evidence type="ECO:0000259" key="4">
    <source>
        <dbReference type="PROSITE" id="PS50987"/>
    </source>
</evidence>
<accession>A0A0D6X9R2</accession>
<dbReference type="EMBL" id="JPSL02000037">
    <property type="protein sequence ID" value="KIX84649.1"/>
    <property type="molecule type" value="Genomic_DNA"/>
</dbReference>
<dbReference type="PANTHER" id="PTHR43132">
    <property type="entry name" value="ARSENICAL RESISTANCE OPERON REPRESSOR ARSR-RELATED"/>
    <property type="match status" value="1"/>
</dbReference>
<dbReference type="PANTHER" id="PTHR43132:SF6">
    <property type="entry name" value="HTH-TYPE TRANSCRIPTIONAL REPRESSOR CZRA"/>
    <property type="match status" value="1"/>
</dbReference>
<reference evidence="5 6" key="1">
    <citation type="journal article" date="2015" name="Genome Announc.">
        <title>Draft Genome Sequence of the Thermophile Thermus filiformis ATCC 43280, Producer of Carotenoid-(Di)glucoside-Branched Fatty Acid (Di)esters and Source of Hyperthermostable Enzymes of Biotechnological Interest.</title>
        <authorList>
            <person name="Mandelli F."/>
            <person name="Oliveira Ramires B."/>
            <person name="Couger M.B."/>
            <person name="Paixao D.A."/>
            <person name="Camilo C.M."/>
            <person name="Polikarpov I."/>
            <person name="Prade R."/>
            <person name="Riano-Pachon D.M."/>
            <person name="Squina F.M."/>
        </authorList>
    </citation>
    <scope>NUCLEOTIDE SEQUENCE [LARGE SCALE GENOMIC DNA]</scope>
    <source>
        <strain evidence="5 6">ATCC 43280</strain>
    </source>
</reference>
<organism evidence="5 6">
    <name type="scientific">Thermus filiformis</name>
    <dbReference type="NCBI Taxonomy" id="276"/>
    <lineage>
        <taxon>Bacteria</taxon>
        <taxon>Thermotogati</taxon>
        <taxon>Deinococcota</taxon>
        <taxon>Deinococci</taxon>
        <taxon>Thermales</taxon>
        <taxon>Thermaceae</taxon>
        <taxon>Thermus</taxon>
    </lineage>
</organism>
<dbReference type="GO" id="GO:0003700">
    <property type="term" value="F:DNA-binding transcription factor activity"/>
    <property type="evidence" value="ECO:0007669"/>
    <property type="project" value="InterPro"/>
</dbReference>
<evidence type="ECO:0000313" key="6">
    <source>
        <dbReference type="Proteomes" id="UP000030364"/>
    </source>
</evidence>
<dbReference type="Gene3D" id="1.10.10.10">
    <property type="entry name" value="Winged helix-like DNA-binding domain superfamily/Winged helix DNA-binding domain"/>
    <property type="match status" value="1"/>
</dbReference>
<dbReference type="Proteomes" id="UP000030364">
    <property type="component" value="Unassembled WGS sequence"/>
</dbReference>
<dbReference type="PROSITE" id="PS50987">
    <property type="entry name" value="HTH_ARSR_2"/>
    <property type="match status" value="1"/>
</dbReference>
<dbReference type="PRINTS" id="PR00778">
    <property type="entry name" value="HTHARSR"/>
</dbReference>
<dbReference type="InterPro" id="IPR001845">
    <property type="entry name" value="HTH_ArsR_DNA-bd_dom"/>
</dbReference>
<dbReference type="CDD" id="cd00090">
    <property type="entry name" value="HTH_ARSR"/>
    <property type="match status" value="1"/>
</dbReference>
<keyword evidence="6" id="KW-1185">Reference proteome</keyword>
<dbReference type="InterPro" id="IPR036390">
    <property type="entry name" value="WH_DNA-bd_sf"/>
</dbReference>
<dbReference type="InterPro" id="IPR018334">
    <property type="entry name" value="ArsR_HTH"/>
</dbReference>
<dbReference type="RefSeq" id="WP_038065905.1">
    <property type="nucleotide sequence ID" value="NZ_JPSL02000037.1"/>
</dbReference>
<evidence type="ECO:0000256" key="3">
    <source>
        <dbReference type="ARBA" id="ARBA00023163"/>
    </source>
</evidence>
<dbReference type="NCBIfam" id="NF033788">
    <property type="entry name" value="HTH_metalloreg"/>
    <property type="match status" value="1"/>
</dbReference>
<evidence type="ECO:0000256" key="2">
    <source>
        <dbReference type="ARBA" id="ARBA00023125"/>
    </source>
</evidence>
<dbReference type="GO" id="GO:0003677">
    <property type="term" value="F:DNA binding"/>
    <property type="evidence" value="ECO:0007669"/>
    <property type="project" value="UniProtKB-KW"/>
</dbReference>
<protein>
    <submittedName>
        <fullName evidence="5">ArsR family transcriptional regulator</fullName>
    </submittedName>
</protein>
<proteinExistence type="predicted"/>
<dbReference type="PROSITE" id="PS00846">
    <property type="entry name" value="HTH_ARSR_1"/>
    <property type="match status" value="1"/>
</dbReference>
<dbReference type="AlphaFoldDB" id="A0A0D6X9R2"/>
<dbReference type="SUPFAM" id="SSF46785">
    <property type="entry name" value="Winged helix' DNA-binding domain"/>
    <property type="match status" value="1"/>
</dbReference>
<dbReference type="STRING" id="276.THFILI_02580"/>
<keyword evidence="1" id="KW-0805">Transcription regulation</keyword>
<keyword evidence="2" id="KW-0238">DNA-binding</keyword>
<sequence length="123" mass="13467">MPSVAGKAVCGVYEIHPERVEKARLALPEEGVLKEAARLLKALSDPTRMRLLLALKAAGELCVCDLALLAGVSVSAVSHQLRLLREARLVDFRREGKQVYYRLLDAHVAALLEEALAHAEENT</sequence>
<comment type="caution">
    <text evidence="5">The sequence shown here is derived from an EMBL/GenBank/DDBJ whole genome shotgun (WGS) entry which is preliminary data.</text>
</comment>
<dbReference type="InterPro" id="IPR036388">
    <property type="entry name" value="WH-like_DNA-bd_sf"/>
</dbReference>
<keyword evidence="3" id="KW-0804">Transcription</keyword>
<evidence type="ECO:0000256" key="1">
    <source>
        <dbReference type="ARBA" id="ARBA00023015"/>
    </source>
</evidence>
<name>A0A0D6X9R2_THEFI</name>
<dbReference type="InterPro" id="IPR051011">
    <property type="entry name" value="Metal_resp_trans_reg"/>
</dbReference>
<dbReference type="SMART" id="SM00418">
    <property type="entry name" value="HTH_ARSR"/>
    <property type="match status" value="1"/>
</dbReference>
<gene>
    <name evidence="5" type="ORF">THFILI_02580</name>
</gene>
<dbReference type="OrthoDB" id="9794330at2"/>
<dbReference type="InterPro" id="IPR011991">
    <property type="entry name" value="ArsR-like_HTH"/>
</dbReference>
<feature type="domain" description="HTH arsR-type" evidence="4">
    <location>
        <begin position="28"/>
        <end position="123"/>
    </location>
</feature>
<evidence type="ECO:0000313" key="5">
    <source>
        <dbReference type="EMBL" id="KIX84649.1"/>
    </source>
</evidence>